<proteinExistence type="predicted"/>
<protein>
    <submittedName>
        <fullName evidence="1">Uncharacterized protein</fullName>
    </submittedName>
</protein>
<gene>
    <name evidence="1" type="ORF">C4544_04440</name>
</gene>
<name>A0A419DC91_9BACT</name>
<reference evidence="1 2" key="1">
    <citation type="journal article" date="2017" name="ISME J.">
        <title>Energy and carbon metabolisms in a deep terrestrial subsurface fluid microbial community.</title>
        <authorList>
            <person name="Momper L."/>
            <person name="Jungbluth S.P."/>
            <person name="Lee M.D."/>
            <person name="Amend J.P."/>
        </authorList>
    </citation>
    <scope>NUCLEOTIDE SEQUENCE [LARGE SCALE GENOMIC DNA]</scope>
    <source>
        <strain evidence="1">SURF_29</strain>
    </source>
</reference>
<organism evidence="1 2">
    <name type="scientific">candidate division WS5 bacterium</name>
    <dbReference type="NCBI Taxonomy" id="2093353"/>
    <lineage>
        <taxon>Bacteria</taxon>
        <taxon>candidate division WS5</taxon>
    </lineage>
</organism>
<dbReference type="EMBL" id="QZJW01000039">
    <property type="protein sequence ID" value="RJO60759.1"/>
    <property type="molecule type" value="Genomic_DNA"/>
</dbReference>
<dbReference type="Proteomes" id="UP000285655">
    <property type="component" value="Unassembled WGS sequence"/>
</dbReference>
<evidence type="ECO:0000313" key="1">
    <source>
        <dbReference type="EMBL" id="RJO60759.1"/>
    </source>
</evidence>
<dbReference type="AlphaFoldDB" id="A0A419DC91"/>
<evidence type="ECO:0000313" key="2">
    <source>
        <dbReference type="Proteomes" id="UP000285655"/>
    </source>
</evidence>
<sequence>MDGRSWLGKVAQVDEDGDEVVLGVSFNEDILRELRVAKHQLGEDLPRRGQLFEVRAGAEPDINRAKTLSFNIATRIPIAC</sequence>
<comment type="caution">
    <text evidence="1">The sequence shown here is derived from an EMBL/GenBank/DDBJ whole genome shotgun (WGS) entry which is preliminary data.</text>
</comment>
<accession>A0A419DC91</accession>